<evidence type="ECO:0000313" key="7">
    <source>
        <dbReference type="EMBL" id="KAK9741492.1"/>
    </source>
</evidence>
<dbReference type="GO" id="GO:0016020">
    <property type="term" value="C:membrane"/>
    <property type="evidence" value="ECO:0007669"/>
    <property type="project" value="UniProtKB-SubCell"/>
</dbReference>
<evidence type="ECO:0000256" key="2">
    <source>
        <dbReference type="ARBA" id="ARBA00005982"/>
    </source>
</evidence>
<comment type="subcellular location">
    <subcellularLocation>
        <location evidence="1">Membrane</location>
        <topology evidence="1">Multi-pass membrane protein</topology>
    </subcellularLocation>
</comment>
<evidence type="ECO:0000313" key="8">
    <source>
        <dbReference type="Proteomes" id="UP001443914"/>
    </source>
</evidence>
<evidence type="ECO:0000256" key="1">
    <source>
        <dbReference type="ARBA" id="ARBA00004141"/>
    </source>
</evidence>
<evidence type="ECO:0000256" key="4">
    <source>
        <dbReference type="ARBA" id="ARBA00022989"/>
    </source>
</evidence>
<feature type="transmembrane region" description="Helical" evidence="6">
    <location>
        <begin position="408"/>
        <end position="431"/>
    </location>
</feature>
<name>A0AAW1M9P3_SAPOF</name>
<accession>A0AAW1M9P3</accession>
<protein>
    <submittedName>
        <fullName evidence="7">Uncharacterized protein</fullName>
    </submittedName>
</protein>
<feature type="transmembrane region" description="Helical" evidence="6">
    <location>
        <begin position="372"/>
        <end position="396"/>
    </location>
</feature>
<comment type="similarity">
    <text evidence="2">Belongs to the major facilitator superfamily. Proton-dependent oligopeptide transporter (POT/PTR) (TC 2.A.17) family.</text>
</comment>
<proteinExistence type="inferred from homology"/>
<dbReference type="Proteomes" id="UP001443914">
    <property type="component" value="Unassembled WGS sequence"/>
</dbReference>
<dbReference type="SUPFAM" id="SSF103473">
    <property type="entry name" value="MFS general substrate transporter"/>
    <property type="match status" value="1"/>
</dbReference>
<evidence type="ECO:0000256" key="6">
    <source>
        <dbReference type="SAM" id="Phobius"/>
    </source>
</evidence>
<comment type="caution">
    <text evidence="7">The sequence shown here is derived from an EMBL/GenBank/DDBJ whole genome shotgun (WGS) entry which is preliminary data.</text>
</comment>
<feature type="transmembrane region" description="Helical" evidence="6">
    <location>
        <begin position="214"/>
        <end position="235"/>
    </location>
</feature>
<dbReference type="Pfam" id="PF00854">
    <property type="entry name" value="PTR2"/>
    <property type="match status" value="1"/>
</dbReference>
<gene>
    <name evidence="7" type="ORF">RND81_03G109900</name>
</gene>
<dbReference type="InterPro" id="IPR000109">
    <property type="entry name" value="POT_fam"/>
</dbReference>
<dbReference type="InterPro" id="IPR036259">
    <property type="entry name" value="MFS_trans_sf"/>
</dbReference>
<keyword evidence="4 6" id="KW-1133">Transmembrane helix</keyword>
<feature type="transmembrane region" description="Helical" evidence="6">
    <location>
        <begin position="536"/>
        <end position="556"/>
    </location>
</feature>
<reference evidence="7" key="1">
    <citation type="submission" date="2024-03" db="EMBL/GenBank/DDBJ databases">
        <title>WGS assembly of Saponaria officinalis var. Norfolk2.</title>
        <authorList>
            <person name="Jenkins J."/>
            <person name="Shu S."/>
            <person name="Grimwood J."/>
            <person name="Barry K."/>
            <person name="Goodstein D."/>
            <person name="Schmutz J."/>
            <person name="Leebens-Mack J."/>
            <person name="Osbourn A."/>
        </authorList>
    </citation>
    <scope>NUCLEOTIDE SEQUENCE [LARGE SCALE GENOMIC DNA]</scope>
    <source>
        <strain evidence="7">JIC</strain>
    </source>
</reference>
<feature type="transmembrane region" description="Helical" evidence="6">
    <location>
        <begin position="35"/>
        <end position="56"/>
    </location>
</feature>
<dbReference type="GO" id="GO:0022857">
    <property type="term" value="F:transmembrane transporter activity"/>
    <property type="evidence" value="ECO:0007669"/>
    <property type="project" value="InterPro"/>
</dbReference>
<keyword evidence="3 6" id="KW-0812">Transmembrane</keyword>
<keyword evidence="8" id="KW-1185">Reference proteome</keyword>
<evidence type="ECO:0000256" key="3">
    <source>
        <dbReference type="ARBA" id="ARBA00022692"/>
    </source>
</evidence>
<keyword evidence="5 6" id="KW-0472">Membrane</keyword>
<sequence length="576" mass="64513">MESCTKNQELQNEQLTHIESNNEDTKLNFNAKRGWISSIFILGASFGLNISSGAWYTNLIVFLITVFNIKNIPAAQINNIFSGLICFFPFIAAIFADSAFGNYSVTLFSSLISLLVILLLTIFRLFSMRPPSCALNTITCTSPTTTQYAFLYIALTMASLGLGGTRFVLGTMGADQFDKPQHQASFFNWFIFSLYVGWIIAYTLLIYIQTSVSWALSFVIALLANLLAAVLFFVGSRFYRKFPPRGSPFTSIARVFVAAFRNKKSVGDGEDCYFHENEDSKLAYGPPSDSLRFLNQAAKIKHNENQEQCPIMTKSWTLCTVEEVEDVKKLIKILPLWTSSMLLSGVIGVILSFTVLMALVMDRRIGKSTLKIPAGTFTVITLILTAITSSTLDRFIYPAYTKLTGRKLTFLQCIAVGHISNIIASIGFALIERQRLRSFQARDQIDWPNDVAPLSALWLAFPLALLGIGEGFYFSPEIAFYYQEFPKALKTTSTAMVSLHIAAGFYMSSAFIDIVGRNSSWLPNDLNLGRVDNASWLLAIIASINFVYFILCAMFYKCKIKETDVLHERQFFLSRN</sequence>
<dbReference type="PANTHER" id="PTHR11654">
    <property type="entry name" value="OLIGOPEPTIDE TRANSPORTER-RELATED"/>
    <property type="match status" value="1"/>
</dbReference>
<feature type="transmembrane region" description="Helical" evidence="6">
    <location>
        <begin position="451"/>
        <end position="474"/>
    </location>
</feature>
<dbReference type="Gene3D" id="1.20.1250.20">
    <property type="entry name" value="MFS general substrate transporter like domains"/>
    <property type="match status" value="1"/>
</dbReference>
<dbReference type="AlphaFoldDB" id="A0AAW1M9P3"/>
<feature type="transmembrane region" description="Helical" evidence="6">
    <location>
        <begin position="186"/>
        <end position="208"/>
    </location>
</feature>
<feature type="transmembrane region" description="Helical" evidence="6">
    <location>
        <begin position="76"/>
        <end position="96"/>
    </location>
</feature>
<feature type="transmembrane region" description="Helical" evidence="6">
    <location>
        <begin position="103"/>
        <end position="126"/>
    </location>
</feature>
<evidence type="ECO:0000256" key="5">
    <source>
        <dbReference type="ARBA" id="ARBA00023136"/>
    </source>
</evidence>
<dbReference type="EMBL" id="JBDFQZ010000003">
    <property type="protein sequence ID" value="KAK9741492.1"/>
    <property type="molecule type" value="Genomic_DNA"/>
</dbReference>
<organism evidence="7 8">
    <name type="scientific">Saponaria officinalis</name>
    <name type="common">Common soapwort</name>
    <name type="synonym">Lychnis saponaria</name>
    <dbReference type="NCBI Taxonomy" id="3572"/>
    <lineage>
        <taxon>Eukaryota</taxon>
        <taxon>Viridiplantae</taxon>
        <taxon>Streptophyta</taxon>
        <taxon>Embryophyta</taxon>
        <taxon>Tracheophyta</taxon>
        <taxon>Spermatophyta</taxon>
        <taxon>Magnoliopsida</taxon>
        <taxon>eudicotyledons</taxon>
        <taxon>Gunneridae</taxon>
        <taxon>Pentapetalae</taxon>
        <taxon>Caryophyllales</taxon>
        <taxon>Caryophyllaceae</taxon>
        <taxon>Caryophylleae</taxon>
        <taxon>Saponaria</taxon>
    </lineage>
</organism>
<feature type="transmembrane region" description="Helical" evidence="6">
    <location>
        <begin position="336"/>
        <end position="360"/>
    </location>
</feature>
<feature type="transmembrane region" description="Helical" evidence="6">
    <location>
        <begin position="146"/>
        <end position="165"/>
    </location>
</feature>